<gene>
    <name evidence="1" type="ORF">PCL1606_40530</name>
</gene>
<dbReference type="EMBL" id="CP011110">
    <property type="protein sequence ID" value="AKA25502.1"/>
    <property type="molecule type" value="Genomic_DNA"/>
</dbReference>
<evidence type="ECO:0000313" key="2">
    <source>
        <dbReference type="Proteomes" id="UP000032748"/>
    </source>
</evidence>
<dbReference type="KEGG" id="pcz:PCL1606_40530"/>
<dbReference type="PATRIC" id="fig|587753.10.peg.4048"/>
<dbReference type="OrthoDB" id="6964987at2"/>
<evidence type="ECO:0000313" key="1">
    <source>
        <dbReference type="EMBL" id="AKA25502.1"/>
    </source>
</evidence>
<proteinExistence type="predicted"/>
<name>A0A0D5Y3E0_9PSED</name>
<dbReference type="AlphaFoldDB" id="A0A0D5Y3E0"/>
<dbReference type="Proteomes" id="UP000032748">
    <property type="component" value="Chromosome"/>
</dbReference>
<sequence>MSEFNIPLSRVMVLERTLEHGGTVTCKLQRPEASLDAQIYVENDNTTHHIKVRMGPLASSLALPRKLATKCQSLRDFLQDTANGRADSGAQSEEALALMEAQESVDEVLLTDQIAYVIPTVNRDRPFGAVVINDQGEVCAAVTASSKEQLAAAVRAKLQPGHEGIGDYA</sequence>
<accession>A0A0D5Y3E0</accession>
<reference evidence="1 2" key="1">
    <citation type="journal article" date="2015" name="Mol. Plant Microbe Interact.">
        <title>Comparative Genomic Analysis of Pseudomonas chlororaphis PCL1606 Reveals New Insight into Antifungal Compounds Involved in Biocontrol.</title>
        <authorList>
            <person name="Calderon C.E."/>
            <person name="Ramos C."/>
            <person name="de Vicente A."/>
            <person name="Cazorla F.M."/>
        </authorList>
    </citation>
    <scope>NUCLEOTIDE SEQUENCE [LARGE SCALE GENOMIC DNA]</scope>
    <source>
        <strain evidence="1 2">PCL1606</strain>
    </source>
</reference>
<dbReference type="RefSeq" id="WP_045884432.1">
    <property type="nucleotide sequence ID" value="NZ_CP011110.1"/>
</dbReference>
<organism evidence="1 2">
    <name type="scientific">Pseudomonas chlororaphis</name>
    <dbReference type="NCBI Taxonomy" id="587753"/>
    <lineage>
        <taxon>Bacteria</taxon>
        <taxon>Pseudomonadati</taxon>
        <taxon>Pseudomonadota</taxon>
        <taxon>Gammaproteobacteria</taxon>
        <taxon>Pseudomonadales</taxon>
        <taxon>Pseudomonadaceae</taxon>
        <taxon>Pseudomonas</taxon>
    </lineage>
</organism>
<protein>
    <submittedName>
        <fullName evidence="1">Uncharacterized protein</fullName>
    </submittedName>
</protein>